<sequence length="53" mass="5508">MSAVTVIGAAKSRAESDFSSVLGVVAQIRFGDEFSLSHLSSSYGFDLGPAEGR</sequence>
<proteinExistence type="predicted"/>
<feature type="non-terminal residue" evidence="1">
    <location>
        <position position="53"/>
    </location>
</feature>
<protein>
    <submittedName>
        <fullName evidence="1">Uncharacterized protein</fullName>
    </submittedName>
</protein>
<evidence type="ECO:0000313" key="1">
    <source>
        <dbReference type="EMBL" id="MBB3987081.1"/>
    </source>
</evidence>
<organism evidence="1 2">
    <name type="scientific">Sagittula marina</name>
    <dbReference type="NCBI Taxonomy" id="943940"/>
    <lineage>
        <taxon>Bacteria</taxon>
        <taxon>Pseudomonadati</taxon>
        <taxon>Pseudomonadota</taxon>
        <taxon>Alphaproteobacteria</taxon>
        <taxon>Rhodobacterales</taxon>
        <taxon>Roseobacteraceae</taxon>
        <taxon>Sagittula</taxon>
    </lineage>
</organism>
<name>A0A7W6DQ02_9RHOB</name>
<comment type="caution">
    <text evidence="1">The sequence shown here is derived from an EMBL/GenBank/DDBJ whole genome shotgun (WGS) entry which is preliminary data.</text>
</comment>
<keyword evidence="2" id="KW-1185">Reference proteome</keyword>
<dbReference type="Proteomes" id="UP000541426">
    <property type="component" value="Unassembled WGS sequence"/>
</dbReference>
<evidence type="ECO:0000313" key="2">
    <source>
        <dbReference type="Proteomes" id="UP000541426"/>
    </source>
</evidence>
<dbReference type="AlphaFoldDB" id="A0A7W6DQ02"/>
<reference evidence="1 2" key="1">
    <citation type="submission" date="2020-08" db="EMBL/GenBank/DDBJ databases">
        <title>Genomic Encyclopedia of Type Strains, Phase IV (KMG-IV): sequencing the most valuable type-strain genomes for metagenomic binning, comparative biology and taxonomic classification.</title>
        <authorList>
            <person name="Goeker M."/>
        </authorList>
    </citation>
    <scope>NUCLEOTIDE SEQUENCE [LARGE SCALE GENOMIC DNA]</scope>
    <source>
        <strain evidence="1 2">DSM 102235</strain>
    </source>
</reference>
<gene>
    <name evidence="1" type="ORF">GGQ68_003425</name>
</gene>
<accession>A0A7W6DQ02</accession>
<dbReference type="EMBL" id="JACIEJ010000008">
    <property type="protein sequence ID" value="MBB3987081.1"/>
    <property type="molecule type" value="Genomic_DNA"/>
</dbReference>